<dbReference type="EMBL" id="SCFB01000004">
    <property type="protein sequence ID" value="RZI46662.1"/>
    <property type="molecule type" value="Genomic_DNA"/>
</dbReference>
<dbReference type="EC" id="5.4.99.-" evidence="5"/>
<dbReference type="NCBIfam" id="TIGR00005">
    <property type="entry name" value="rluA_subfam"/>
    <property type="match status" value="1"/>
</dbReference>
<dbReference type="CDD" id="cd02869">
    <property type="entry name" value="PseudoU_synth_RluA_like"/>
    <property type="match status" value="1"/>
</dbReference>
<dbReference type="SUPFAM" id="SSF55174">
    <property type="entry name" value="Alpha-L RNA-binding motif"/>
    <property type="match status" value="1"/>
</dbReference>
<gene>
    <name evidence="8" type="ORF">EQU50_03505</name>
</gene>
<keyword evidence="9" id="KW-1185">Reference proteome</keyword>
<evidence type="ECO:0000313" key="9">
    <source>
        <dbReference type="Proteomes" id="UP000293550"/>
    </source>
</evidence>
<proteinExistence type="inferred from homology"/>
<feature type="active site" evidence="3">
    <location>
        <position position="146"/>
    </location>
</feature>
<dbReference type="Pfam" id="PF01479">
    <property type="entry name" value="S4"/>
    <property type="match status" value="1"/>
</dbReference>
<comment type="catalytic activity">
    <reaction evidence="5">
        <text>a uridine in RNA = a pseudouridine in RNA</text>
        <dbReference type="Rhea" id="RHEA:48348"/>
        <dbReference type="Rhea" id="RHEA-COMP:12068"/>
        <dbReference type="Rhea" id="RHEA-COMP:12069"/>
        <dbReference type="ChEBI" id="CHEBI:65314"/>
        <dbReference type="ChEBI" id="CHEBI:65315"/>
    </reaction>
</comment>
<dbReference type="InterPro" id="IPR050188">
    <property type="entry name" value="RluA_PseudoU_synthase"/>
</dbReference>
<evidence type="ECO:0000256" key="4">
    <source>
        <dbReference type="PROSITE-ProRule" id="PRU00182"/>
    </source>
</evidence>
<dbReference type="PANTHER" id="PTHR21600">
    <property type="entry name" value="MITOCHONDRIAL RNA PSEUDOURIDINE SYNTHASE"/>
    <property type="match status" value="1"/>
</dbReference>
<feature type="domain" description="Pseudouridine synthase RsuA/RluA-like" evidence="6">
    <location>
        <begin position="105"/>
        <end position="252"/>
    </location>
</feature>
<dbReference type="Proteomes" id="UP000293550">
    <property type="component" value="Unassembled WGS sequence"/>
</dbReference>
<evidence type="ECO:0000259" key="7">
    <source>
        <dbReference type="Pfam" id="PF01479"/>
    </source>
</evidence>
<name>A0A4Q7DIV1_9PROT</name>
<dbReference type="PANTHER" id="PTHR21600:SF87">
    <property type="entry name" value="RNA PSEUDOURIDYLATE SYNTHASE DOMAIN-CONTAINING PROTEIN 1"/>
    <property type="match status" value="1"/>
</dbReference>
<accession>A0A4Q7DIV1</accession>
<dbReference type="GO" id="GO:0003723">
    <property type="term" value="F:RNA binding"/>
    <property type="evidence" value="ECO:0007669"/>
    <property type="project" value="UniProtKB-KW"/>
</dbReference>
<dbReference type="Gene3D" id="3.30.2350.10">
    <property type="entry name" value="Pseudouridine synthase"/>
    <property type="match status" value="1"/>
</dbReference>
<evidence type="ECO:0000256" key="3">
    <source>
        <dbReference type="PIRSR" id="PIRSR606225-1"/>
    </source>
</evidence>
<dbReference type="Gene3D" id="3.10.290.10">
    <property type="entry name" value="RNA-binding S4 domain"/>
    <property type="match status" value="1"/>
</dbReference>
<dbReference type="AlphaFoldDB" id="A0A4Q7DIV1"/>
<evidence type="ECO:0000256" key="1">
    <source>
        <dbReference type="ARBA" id="ARBA00010876"/>
    </source>
</evidence>
<organism evidence="8 9">
    <name type="scientific">Candidatus Finniella inopinata</name>
    <dbReference type="NCBI Taxonomy" id="1696036"/>
    <lineage>
        <taxon>Bacteria</taxon>
        <taxon>Pseudomonadati</taxon>
        <taxon>Pseudomonadota</taxon>
        <taxon>Alphaproteobacteria</taxon>
        <taxon>Holosporales</taxon>
        <taxon>Candidatus Paracaedibacteraceae</taxon>
        <taxon>Candidatus Finniella</taxon>
    </lineage>
</organism>
<sequence>MNQENPLSHRLDRWLRRNEPYQSLNLSQAQIEKLLRQKKILVNGQKATASTRVTDQDDISIAKGFDLAALAIPERQNIDVFRPHRYSPDDLDFLQSLIIWEDDELCVLNKPAGLAVQGGTGTPYHLDGLLQYYGKGHPFRLVHRLDKDTSGVFVVAKTLQKAVELAQAFQDHTVKKVYWGFVDGIPNPPSGSIDAKIYKEVGQGFEKVVVDAKHGKPALTDYRLIKAFEREGSWLELSPQTGRTHQLRVHCAYRGHPIWGDAKYGSKVKEDMCLHARQLSIPDADTRRFLTFTAPPPAHMEDILKRYKVDWQKYC</sequence>
<keyword evidence="2 5" id="KW-0413">Isomerase</keyword>
<dbReference type="InterPro" id="IPR002942">
    <property type="entry name" value="S4_RNA-bd"/>
</dbReference>
<evidence type="ECO:0000256" key="5">
    <source>
        <dbReference type="RuleBase" id="RU362028"/>
    </source>
</evidence>
<dbReference type="InterPro" id="IPR006145">
    <property type="entry name" value="PsdUridine_synth_RsuA/RluA"/>
</dbReference>
<dbReference type="GO" id="GO:0120159">
    <property type="term" value="F:rRNA pseudouridine synthase activity"/>
    <property type="evidence" value="ECO:0007669"/>
    <property type="project" value="UniProtKB-ARBA"/>
</dbReference>
<dbReference type="PROSITE" id="PS01129">
    <property type="entry name" value="PSI_RLU"/>
    <property type="match status" value="1"/>
</dbReference>
<dbReference type="SUPFAM" id="SSF55120">
    <property type="entry name" value="Pseudouridine synthase"/>
    <property type="match status" value="1"/>
</dbReference>
<dbReference type="OrthoDB" id="9807829at2"/>
<comment type="caution">
    <text evidence="8">The sequence shown here is derived from an EMBL/GenBank/DDBJ whole genome shotgun (WGS) entry which is preliminary data.</text>
</comment>
<protein>
    <recommendedName>
        <fullName evidence="5">Pseudouridine synthase</fullName>
        <ecNumber evidence="5">5.4.99.-</ecNumber>
    </recommendedName>
</protein>
<evidence type="ECO:0000259" key="6">
    <source>
        <dbReference type="Pfam" id="PF00849"/>
    </source>
</evidence>
<dbReference type="InterPro" id="IPR036986">
    <property type="entry name" value="S4_RNA-bd_sf"/>
</dbReference>
<dbReference type="GO" id="GO:0000455">
    <property type="term" value="P:enzyme-directed rRNA pseudouridine synthesis"/>
    <property type="evidence" value="ECO:0007669"/>
    <property type="project" value="UniProtKB-ARBA"/>
</dbReference>
<evidence type="ECO:0000313" key="8">
    <source>
        <dbReference type="EMBL" id="RZI46662.1"/>
    </source>
</evidence>
<dbReference type="InterPro" id="IPR006224">
    <property type="entry name" value="PsdUridine_synth_RluA-like_CS"/>
</dbReference>
<dbReference type="InterPro" id="IPR020103">
    <property type="entry name" value="PsdUridine_synth_cat_dom_sf"/>
</dbReference>
<dbReference type="RefSeq" id="WP_130153758.1">
    <property type="nucleotide sequence ID" value="NZ_SCFB01000004.1"/>
</dbReference>
<dbReference type="Pfam" id="PF00849">
    <property type="entry name" value="PseudoU_synth_2"/>
    <property type="match status" value="1"/>
</dbReference>
<evidence type="ECO:0000256" key="2">
    <source>
        <dbReference type="ARBA" id="ARBA00023235"/>
    </source>
</evidence>
<comment type="function">
    <text evidence="5">Responsible for synthesis of pseudouridine from uracil.</text>
</comment>
<reference evidence="8 9" key="1">
    <citation type="submission" date="2018-10" db="EMBL/GenBank/DDBJ databases">
        <title>An updated phylogeny of the Alphaproteobacteria reveals that the parasitic Rickettsiales and Holosporales have independent origins.</title>
        <authorList>
            <person name="Munoz-Gomez S.A."/>
            <person name="Hess S."/>
            <person name="Burger G."/>
            <person name="Lang B.F."/>
            <person name="Susko E."/>
            <person name="Slamovits C.H."/>
            <person name="Roger A.J."/>
        </authorList>
    </citation>
    <scope>NUCLEOTIDE SEQUENCE [LARGE SCALE GENOMIC DNA]</scope>
    <source>
        <strain evidence="8">HOLO01</strain>
    </source>
</reference>
<feature type="domain" description="RNA-binding S4" evidence="7">
    <location>
        <begin position="24"/>
        <end position="59"/>
    </location>
</feature>
<dbReference type="InterPro" id="IPR006225">
    <property type="entry name" value="PsdUridine_synth_RluC/D"/>
</dbReference>
<comment type="similarity">
    <text evidence="1 5">Belongs to the pseudouridine synthase RluA family.</text>
</comment>
<dbReference type="PROSITE" id="PS50889">
    <property type="entry name" value="S4"/>
    <property type="match status" value="1"/>
</dbReference>
<keyword evidence="4" id="KW-0694">RNA-binding</keyword>